<dbReference type="InterPro" id="IPR000182">
    <property type="entry name" value="GNAT_dom"/>
</dbReference>
<name>A0A292YJG4_9BACL</name>
<dbReference type="PROSITE" id="PS51186">
    <property type="entry name" value="GNAT"/>
    <property type="match status" value="1"/>
</dbReference>
<comment type="caution">
    <text evidence="4">The sequence shown here is derived from an EMBL/GenBank/DDBJ whole genome shotgun (WGS) entry which is preliminary data.</text>
</comment>
<reference evidence="5" key="1">
    <citation type="submission" date="2017-07" db="EMBL/GenBank/DDBJ databases">
        <title>Draft genome sequence of Effusibacillus lacus strain skLN1.</title>
        <authorList>
            <person name="Watanabe M."/>
            <person name="Kojima H."/>
            <person name="Fukui M."/>
        </authorList>
    </citation>
    <scope>NUCLEOTIDE SEQUENCE [LARGE SCALE GENOMIC DNA]</scope>
    <source>
        <strain evidence="5">skLN1</strain>
    </source>
</reference>
<dbReference type="InterPro" id="IPR016181">
    <property type="entry name" value="Acyl_CoA_acyltransferase"/>
</dbReference>
<sequence length="190" mass="21792">MTIRRWEEQDIPKLYQLMDEVGKEGQVMLGAKLPFGMEQLYQQYFYNVSGNHLTLVAVKPNGNVCGWIRCDRSMVPWMGHNATIWMGIDPAHRGQGIGQNLIREAFQWAAEQGIERVELGVRGSNKPALALYQKMGFHEEGRKLRAIKSEQGYDDDIWMGVFLDKNGQPKRLKQAVKTKKRSLKSKVSRI</sequence>
<dbReference type="Gene3D" id="3.40.630.30">
    <property type="match status" value="1"/>
</dbReference>
<dbReference type="PANTHER" id="PTHR43072">
    <property type="entry name" value="N-ACETYLTRANSFERASE"/>
    <property type="match status" value="1"/>
</dbReference>
<evidence type="ECO:0000313" key="5">
    <source>
        <dbReference type="Proteomes" id="UP000217785"/>
    </source>
</evidence>
<keyword evidence="2" id="KW-0012">Acyltransferase</keyword>
<evidence type="ECO:0000259" key="3">
    <source>
        <dbReference type="PROSITE" id="PS51186"/>
    </source>
</evidence>
<accession>A0A292YJG4</accession>
<evidence type="ECO:0000313" key="4">
    <source>
        <dbReference type="EMBL" id="GAX91247.1"/>
    </source>
</evidence>
<dbReference type="EMBL" id="BDUF01000086">
    <property type="protein sequence ID" value="GAX91247.1"/>
    <property type="molecule type" value="Genomic_DNA"/>
</dbReference>
<feature type="domain" description="N-acetyltransferase" evidence="3">
    <location>
        <begin position="1"/>
        <end position="164"/>
    </location>
</feature>
<gene>
    <name evidence="4" type="ORF">EFBL_2913</name>
</gene>
<dbReference type="Proteomes" id="UP000217785">
    <property type="component" value="Unassembled WGS sequence"/>
</dbReference>
<evidence type="ECO:0000256" key="1">
    <source>
        <dbReference type="ARBA" id="ARBA00022679"/>
    </source>
</evidence>
<dbReference type="PANTHER" id="PTHR43072:SF23">
    <property type="entry name" value="UPF0039 PROTEIN C11D3.02C"/>
    <property type="match status" value="1"/>
</dbReference>
<protein>
    <recommendedName>
        <fullName evidence="3">N-acetyltransferase domain-containing protein</fullName>
    </recommendedName>
</protein>
<evidence type="ECO:0000256" key="2">
    <source>
        <dbReference type="ARBA" id="ARBA00023315"/>
    </source>
</evidence>
<organism evidence="4 5">
    <name type="scientific">Effusibacillus lacus</name>
    <dbReference type="NCBI Taxonomy" id="1348429"/>
    <lineage>
        <taxon>Bacteria</taxon>
        <taxon>Bacillati</taxon>
        <taxon>Bacillota</taxon>
        <taxon>Bacilli</taxon>
        <taxon>Bacillales</taxon>
        <taxon>Alicyclobacillaceae</taxon>
        <taxon>Effusibacillus</taxon>
    </lineage>
</organism>
<dbReference type="Pfam" id="PF00583">
    <property type="entry name" value="Acetyltransf_1"/>
    <property type="match status" value="1"/>
</dbReference>
<proteinExistence type="predicted"/>
<keyword evidence="1" id="KW-0808">Transferase</keyword>
<dbReference type="AlphaFoldDB" id="A0A292YJG4"/>
<dbReference type="GO" id="GO:0016747">
    <property type="term" value="F:acyltransferase activity, transferring groups other than amino-acyl groups"/>
    <property type="evidence" value="ECO:0007669"/>
    <property type="project" value="InterPro"/>
</dbReference>
<keyword evidence="5" id="KW-1185">Reference proteome</keyword>
<dbReference type="SUPFAM" id="SSF55729">
    <property type="entry name" value="Acyl-CoA N-acyltransferases (Nat)"/>
    <property type="match status" value="1"/>
</dbReference>
<dbReference type="CDD" id="cd04301">
    <property type="entry name" value="NAT_SF"/>
    <property type="match status" value="1"/>
</dbReference>